<dbReference type="EMBL" id="JABFCT010000009">
    <property type="protein sequence ID" value="KAF5872971.1"/>
    <property type="molecule type" value="Genomic_DNA"/>
</dbReference>
<feature type="signal peptide" evidence="2">
    <location>
        <begin position="1"/>
        <end position="21"/>
    </location>
</feature>
<feature type="chain" id="PRO_5034889556" evidence="2">
    <location>
        <begin position="22"/>
        <end position="211"/>
    </location>
</feature>
<dbReference type="GeneID" id="59262303"/>
<gene>
    <name evidence="3" type="ORF">Bfra_008248ib</name>
</gene>
<proteinExistence type="predicted"/>
<organism evidence="3 4">
    <name type="scientific">Botrytis fragariae</name>
    <dbReference type="NCBI Taxonomy" id="1964551"/>
    <lineage>
        <taxon>Eukaryota</taxon>
        <taxon>Fungi</taxon>
        <taxon>Dikarya</taxon>
        <taxon>Ascomycota</taxon>
        <taxon>Pezizomycotina</taxon>
        <taxon>Leotiomycetes</taxon>
        <taxon>Helotiales</taxon>
        <taxon>Sclerotiniaceae</taxon>
        <taxon>Botrytis</taxon>
    </lineage>
</organism>
<dbReference type="AlphaFoldDB" id="A0A8H6EI16"/>
<feature type="region of interest" description="Disordered" evidence="1">
    <location>
        <begin position="63"/>
        <end position="86"/>
    </location>
</feature>
<keyword evidence="4" id="KW-1185">Reference proteome</keyword>
<evidence type="ECO:0000256" key="2">
    <source>
        <dbReference type="SAM" id="SignalP"/>
    </source>
</evidence>
<evidence type="ECO:0000313" key="3">
    <source>
        <dbReference type="EMBL" id="KAF5872971.1"/>
    </source>
</evidence>
<comment type="caution">
    <text evidence="3">The sequence shown here is derived from an EMBL/GenBank/DDBJ whole genome shotgun (WGS) entry which is preliminary data.</text>
</comment>
<reference evidence="3 4" key="1">
    <citation type="journal article" date="2020" name="Phytopathology">
        <title>A high-quality genome resource of Botrytis fragariae, a new and rapidly spreading fungal pathogen causing strawberry gray mold in the U.S.A.</title>
        <authorList>
            <person name="Wu Y."/>
            <person name="Saski C.A."/>
            <person name="Schnabel G."/>
            <person name="Xiao S."/>
            <person name="Hu M."/>
        </authorList>
    </citation>
    <scope>NUCLEOTIDE SEQUENCE [LARGE SCALE GENOMIC DNA]</scope>
    <source>
        <strain evidence="3 4">BVB16</strain>
    </source>
</reference>
<dbReference type="Proteomes" id="UP000531561">
    <property type="component" value="Unassembled WGS sequence"/>
</dbReference>
<keyword evidence="2" id="KW-0732">Signal</keyword>
<sequence>MHITLSRSLAILGVFAYSSTALILQQTPTGLQNDLGYNVAERTISPTVIDFKTFLPTSVSVTPSNKSSPAIALEQSENADTGPEEKLHARNLGPLGQEGFNIATYLNTNPTNTEVAVTSQILAPVPSITADPSWSEEFLTPTTTVIVPASTIYYTEATVTITQTTITVTARSVNTLATHPAILQLNRAPPQTLQTITRSSTLDSSSRERKA</sequence>
<name>A0A8H6EI16_9HELO</name>
<dbReference type="RefSeq" id="XP_037191917.1">
    <property type="nucleotide sequence ID" value="XM_037338611.1"/>
</dbReference>
<evidence type="ECO:0000256" key="1">
    <source>
        <dbReference type="SAM" id="MobiDB-lite"/>
    </source>
</evidence>
<dbReference type="OrthoDB" id="3551508at2759"/>
<accession>A0A8H6EI16</accession>
<evidence type="ECO:0000313" key="4">
    <source>
        <dbReference type="Proteomes" id="UP000531561"/>
    </source>
</evidence>
<protein>
    <submittedName>
        <fullName evidence="3">Uncharacterized protein</fullName>
    </submittedName>
</protein>